<dbReference type="InParanoid" id="A0A0C3CQZ8"/>
<dbReference type="EMBL" id="KN832970">
    <property type="protein sequence ID" value="KIM92072.1"/>
    <property type="molecule type" value="Genomic_DNA"/>
</dbReference>
<organism evidence="2 3">
    <name type="scientific">Piloderma croceum (strain F 1598)</name>
    <dbReference type="NCBI Taxonomy" id="765440"/>
    <lineage>
        <taxon>Eukaryota</taxon>
        <taxon>Fungi</taxon>
        <taxon>Dikarya</taxon>
        <taxon>Basidiomycota</taxon>
        <taxon>Agaricomycotina</taxon>
        <taxon>Agaricomycetes</taxon>
        <taxon>Agaricomycetidae</taxon>
        <taxon>Atheliales</taxon>
        <taxon>Atheliaceae</taxon>
        <taxon>Piloderma</taxon>
    </lineage>
</organism>
<dbReference type="HOGENOM" id="CLU_2705672_0_0_1"/>
<proteinExistence type="predicted"/>
<keyword evidence="3" id="KW-1185">Reference proteome</keyword>
<reference evidence="2 3" key="1">
    <citation type="submission" date="2014-04" db="EMBL/GenBank/DDBJ databases">
        <authorList>
            <consortium name="DOE Joint Genome Institute"/>
            <person name="Kuo A."/>
            <person name="Tarkka M."/>
            <person name="Buscot F."/>
            <person name="Kohler A."/>
            <person name="Nagy L.G."/>
            <person name="Floudas D."/>
            <person name="Copeland A."/>
            <person name="Barry K.W."/>
            <person name="Cichocki N."/>
            <person name="Veneault-Fourrey C."/>
            <person name="LaButti K."/>
            <person name="Lindquist E.A."/>
            <person name="Lipzen A."/>
            <person name="Lundell T."/>
            <person name="Morin E."/>
            <person name="Murat C."/>
            <person name="Sun H."/>
            <person name="Tunlid A."/>
            <person name="Henrissat B."/>
            <person name="Grigoriev I.V."/>
            <person name="Hibbett D.S."/>
            <person name="Martin F."/>
            <person name="Nordberg H.P."/>
            <person name="Cantor M.N."/>
            <person name="Hua S.X."/>
        </authorList>
    </citation>
    <scope>NUCLEOTIDE SEQUENCE [LARGE SCALE GENOMIC DNA]</scope>
    <source>
        <strain evidence="2 3">F 1598</strain>
    </source>
</reference>
<evidence type="ECO:0000256" key="1">
    <source>
        <dbReference type="SAM" id="MobiDB-lite"/>
    </source>
</evidence>
<evidence type="ECO:0000313" key="3">
    <source>
        <dbReference type="Proteomes" id="UP000054166"/>
    </source>
</evidence>
<dbReference type="AlphaFoldDB" id="A0A0C3CQZ8"/>
<feature type="region of interest" description="Disordered" evidence="1">
    <location>
        <begin position="1"/>
        <end position="20"/>
    </location>
</feature>
<sequence length="73" mass="8221">MAIPEREQLEFSNPPGLRSALNMPRETERVRMNPGGLRCYEDVSRAKSRNLPLNFMGSIQKRVCKGSGTNSKI</sequence>
<protein>
    <submittedName>
        <fullName evidence="2">Uncharacterized protein</fullName>
    </submittedName>
</protein>
<accession>A0A0C3CQZ8</accession>
<evidence type="ECO:0000313" key="2">
    <source>
        <dbReference type="EMBL" id="KIM92072.1"/>
    </source>
</evidence>
<reference evidence="3" key="2">
    <citation type="submission" date="2015-01" db="EMBL/GenBank/DDBJ databases">
        <title>Evolutionary Origins and Diversification of the Mycorrhizal Mutualists.</title>
        <authorList>
            <consortium name="DOE Joint Genome Institute"/>
            <consortium name="Mycorrhizal Genomics Consortium"/>
            <person name="Kohler A."/>
            <person name="Kuo A."/>
            <person name="Nagy L.G."/>
            <person name="Floudas D."/>
            <person name="Copeland A."/>
            <person name="Barry K.W."/>
            <person name="Cichocki N."/>
            <person name="Veneault-Fourrey C."/>
            <person name="LaButti K."/>
            <person name="Lindquist E.A."/>
            <person name="Lipzen A."/>
            <person name="Lundell T."/>
            <person name="Morin E."/>
            <person name="Murat C."/>
            <person name="Riley R."/>
            <person name="Ohm R."/>
            <person name="Sun H."/>
            <person name="Tunlid A."/>
            <person name="Henrissat B."/>
            <person name="Grigoriev I.V."/>
            <person name="Hibbett D.S."/>
            <person name="Martin F."/>
        </authorList>
    </citation>
    <scope>NUCLEOTIDE SEQUENCE [LARGE SCALE GENOMIC DNA]</scope>
    <source>
        <strain evidence="3">F 1598</strain>
    </source>
</reference>
<gene>
    <name evidence="2" type="ORF">PILCRDRAFT_810096</name>
</gene>
<name>A0A0C3CQZ8_PILCF</name>
<dbReference type="Proteomes" id="UP000054166">
    <property type="component" value="Unassembled WGS sequence"/>
</dbReference>